<dbReference type="Proteomes" id="UP000279799">
    <property type="component" value="Chromosome"/>
</dbReference>
<dbReference type="HAMAP" id="MF_01845">
    <property type="entry name" value="UPF0597"/>
    <property type="match status" value="1"/>
</dbReference>
<dbReference type="AlphaFoldDB" id="A0A448TTI4"/>
<dbReference type="PANTHER" id="PTHR30501:SF2">
    <property type="entry name" value="UPF0597 PROTEIN YHAM"/>
    <property type="match status" value="1"/>
</dbReference>
<dbReference type="OrthoDB" id="41906at2"/>
<dbReference type="KEGG" id="adp:NCTC12871_00552"/>
<accession>A0A448TTI4</accession>
<keyword evidence="4" id="KW-1185">Reference proteome</keyword>
<dbReference type="Pfam" id="PF03313">
    <property type="entry name" value="SDH_alpha"/>
    <property type="match status" value="1"/>
</dbReference>
<comment type="similarity">
    <text evidence="1">Belongs to the UPF0597 family.</text>
</comment>
<dbReference type="RefSeq" id="WP_126598777.1">
    <property type="nucleotide sequence ID" value="NZ_LR134510.1"/>
</dbReference>
<organism evidence="3 4">
    <name type="scientific">Actinobacillus delphinicola</name>
    <dbReference type="NCBI Taxonomy" id="51161"/>
    <lineage>
        <taxon>Bacteria</taxon>
        <taxon>Pseudomonadati</taxon>
        <taxon>Pseudomonadota</taxon>
        <taxon>Gammaproteobacteria</taxon>
        <taxon>Pasteurellales</taxon>
        <taxon>Pasteurellaceae</taxon>
        <taxon>Actinobacillus</taxon>
    </lineage>
</organism>
<proteinExistence type="inferred from homology"/>
<dbReference type="InterPro" id="IPR005130">
    <property type="entry name" value="Ser_deHydtase-like_asu"/>
</dbReference>
<evidence type="ECO:0000313" key="4">
    <source>
        <dbReference type="Proteomes" id="UP000279799"/>
    </source>
</evidence>
<reference evidence="3 4" key="1">
    <citation type="submission" date="2018-12" db="EMBL/GenBank/DDBJ databases">
        <authorList>
            <consortium name="Pathogen Informatics"/>
        </authorList>
    </citation>
    <scope>NUCLEOTIDE SEQUENCE [LARGE SCALE GENOMIC DNA]</scope>
    <source>
        <strain evidence="3 4">NCTC12871</strain>
    </source>
</reference>
<name>A0A448TTI4_9PAST</name>
<dbReference type="PANTHER" id="PTHR30501">
    <property type="entry name" value="UPF0597 PROTEIN YHAM"/>
    <property type="match status" value="1"/>
</dbReference>
<dbReference type="InterPro" id="IPR021144">
    <property type="entry name" value="UPF0597"/>
</dbReference>
<dbReference type="EMBL" id="LR134510">
    <property type="protein sequence ID" value="VEJ09118.1"/>
    <property type="molecule type" value="Genomic_DNA"/>
</dbReference>
<protein>
    <recommendedName>
        <fullName evidence="1">UPF0597 protein NCTC12871_00552</fullName>
    </recommendedName>
</protein>
<evidence type="ECO:0000259" key="2">
    <source>
        <dbReference type="Pfam" id="PF03313"/>
    </source>
</evidence>
<dbReference type="PIRSF" id="PIRSF006054">
    <property type="entry name" value="UCP006054"/>
    <property type="match status" value="1"/>
</dbReference>
<evidence type="ECO:0000313" key="3">
    <source>
        <dbReference type="EMBL" id="VEJ09118.1"/>
    </source>
</evidence>
<dbReference type="GO" id="GO:0080146">
    <property type="term" value="F:L-cysteine desulfhydrase activity"/>
    <property type="evidence" value="ECO:0007669"/>
    <property type="project" value="TreeGrafter"/>
</dbReference>
<dbReference type="GO" id="GO:0019450">
    <property type="term" value="P:L-cysteine catabolic process to pyruvate"/>
    <property type="evidence" value="ECO:0007669"/>
    <property type="project" value="TreeGrafter"/>
</dbReference>
<sequence length="424" mass="45174">MNPNWAAYEGIIKLMVKPALGCTEPIAAAYAAATARKMLSNSPTEINVYVSDNLYKNAMGVFVPGTGKMGLAIAAGVGALGGNAEKGLEVLADIDEDTVQKAQTLIGNNKIHVMRKDIDDFIYCLIEMTDGKDHASVELKGGHTQIICKKLNNRIIFQQDKGKVSSTGSICTGIDISFKKLYDYATHANFEDIKFILDACKLNHALALEGLTKDYGLCIGKTIEQGIKSGVLSQDFANQIIMYTASASDARMGGATLPAMSNFGSGNQGITATIPVYLTAKHYDNSQEQLARALIISHLGAIYIKSFYPPLSAFCGNTVTGAATAAAMVYLANGSYEQSCFAAQNVLSDCAGMVCDGAKSTCAMKVKTATNAAINGFLMALQHKEAHNQGIVGDILEQTIQNIGKLVTYGMAETDHTIIEIMSE</sequence>
<gene>
    <name evidence="3" type="ORF">NCTC12871_00552</name>
</gene>
<evidence type="ECO:0000256" key="1">
    <source>
        <dbReference type="HAMAP-Rule" id="MF_01845"/>
    </source>
</evidence>
<feature type="domain" description="Serine dehydratase-like alpha subunit" evidence="2">
    <location>
        <begin position="85"/>
        <end position="419"/>
    </location>
</feature>